<sequence>MMNRTKGNLLMPDKRLAAVCGLFCPACNSFIGTNEDPERLKTIAGRFQRPVGELECHGCRSEKRCFYCKENCKMAQCATEKGIDFCGECAEYPCAELKIFQAQMPHRIEIWQSQERIKEVGFEKWYMEMIEHYSCPECHTINSAYDMSCWKCGKTPSCNYVKLHKDKIAQHLAKINA</sequence>
<evidence type="ECO:0000313" key="1">
    <source>
        <dbReference type="EMBL" id="MDF9407790.1"/>
    </source>
</evidence>
<accession>A0A9X4GYF9</accession>
<keyword evidence="2" id="KW-1185">Reference proteome</keyword>
<dbReference type="AlphaFoldDB" id="A0A9X4GYF9"/>
<gene>
    <name evidence="1" type="ORF">L7E55_05360</name>
</gene>
<organism evidence="1 2">
    <name type="scientific">Pelotomaculum isophthalicicum JI</name>
    <dbReference type="NCBI Taxonomy" id="947010"/>
    <lineage>
        <taxon>Bacteria</taxon>
        <taxon>Bacillati</taxon>
        <taxon>Bacillota</taxon>
        <taxon>Clostridia</taxon>
        <taxon>Eubacteriales</taxon>
        <taxon>Desulfotomaculaceae</taxon>
        <taxon>Pelotomaculum</taxon>
    </lineage>
</organism>
<dbReference type="Pfam" id="PF12675">
    <property type="entry name" value="DUF3795"/>
    <property type="match status" value="1"/>
</dbReference>
<dbReference type="RefSeq" id="WP_277443041.1">
    <property type="nucleotide sequence ID" value="NZ_JAKOAV010000007.1"/>
</dbReference>
<dbReference type="EMBL" id="JAKOAV010000007">
    <property type="protein sequence ID" value="MDF9407790.1"/>
    <property type="molecule type" value="Genomic_DNA"/>
</dbReference>
<proteinExistence type="predicted"/>
<dbReference type="InterPro" id="IPR024227">
    <property type="entry name" value="DUF3795"/>
</dbReference>
<name>A0A9X4GYF9_9FIRM</name>
<dbReference type="Proteomes" id="UP001154312">
    <property type="component" value="Unassembled WGS sequence"/>
</dbReference>
<evidence type="ECO:0000313" key="2">
    <source>
        <dbReference type="Proteomes" id="UP001154312"/>
    </source>
</evidence>
<reference evidence="1" key="1">
    <citation type="submission" date="2022-02" db="EMBL/GenBank/DDBJ databases">
        <authorList>
            <person name="Leng L."/>
        </authorList>
    </citation>
    <scope>NUCLEOTIDE SEQUENCE</scope>
    <source>
        <strain evidence="1">JI</strain>
    </source>
</reference>
<protein>
    <submittedName>
        <fullName evidence="1">DUF3795 domain-containing protein</fullName>
    </submittedName>
</protein>
<comment type="caution">
    <text evidence="1">The sequence shown here is derived from an EMBL/GenBank/DDBJ whole genome shotgun (WGS) entry which is preliminary data.</text>
</comment>